<dbReference type="Proteomes" id="UP000826195">
    <property type="component" value="Unassembled WGS sequence"/>
</dbReference>
<dbReference type="PANTHER" id="PTHR24379:SF121">
    <property type="entry name" value="C2H2-TYPE DOMAIN-CONTAINING PROTEIN"/>
    <property type="match status" value="1"/>
</dbReference>
<name>A0AAV7IRW6_COTGL</name>
<accession>A0AAV7IRW6</accession>
<dbReference type="SUPFAM" id="SSF57667">
    <property type="entry name" value="beta-beta-alpha zinc fingers"/>
    <property type="match status" value="2"/>
</dbReference>
<dbReference type="InterPro" id="IPR013087">
    <property type="entry name" value="Znf_C2H2_type"/>
</dbReference>
<reference evidence="7 8" key="1">
    <citation type="journal article" date="2021" name="J. Hered.">
        <title>A chromosome-level genome assembly of the parasitoid wasp, Cotesia glomerata (Hymenoptera: Braconidae).</title>
        <authorList>
            <person name="Pinto B.J."/>
            <person name="Weis J.J."/>
            <person name="Gamble T."/>
            <person name="Ode P.J."/>
            <person name="Paul R."/>
            <person name="Zaspel J.M."/>
        </authorList>
    </citation>
    <scope>NUCLEOTIDE SEQUENCE [LARGE SCALE GENOMIC DNA]</scope>
    <source>
        <strain evidence="7">CgM1</strain>
    </source>
</reference>
<dbReference type="Pfam" id="PF13909">
    <property type="entry name" value="zf-H2C2_5"/>
    <property type="match status" value="1"/>
</dbReference>
<evidence type="ECO:0000313" key="7">
    <source>
        <dbReference type="EMBL" id="KAH0567574.1"/>
    </source>
</evidence>
<dbReference type="PROSITE" id="PS50157">
    <property type="entry name" value="ZINC_FINGER_C2H2_2"/>
    <property type="match status" value="3"/>
</dbReference>
<evidence type="ECO:0000256" key="4">
    <source>
        <dbReference type="ARBA" id="ARBA00022833"/>
    </source>
</evidence>
<evidence type="ECO:0000259" key="6">
    <source>
        <dbReference type="PROSITE" id="PS50157"/>
    </source>
</evidence>
<dbReference type="Gene3D" id="3.30.160.60">
    <property type="entry name" value="Classic Zinc Finger"/>
    <property type="match status" value="3"/>
</dbReference>
<keyword evidence="8" id="KW-1185">Reference proteome</keyword>
<keyword evidence="1" id="KW-0479">Metal-binding</keyword>
<dbReference type="Pfam" id="PF00096">
    <property type="entry name" value="zf-C2H2"/>
    <property type="match status" value="1"/>
</dbReference>
<keyword evidence="3 5" id="KW-0863">Zinc-finger</keyword>
<evidence type="ECO:0000256" key="1">
    <source>
        <dbReference type="ARBA" id="ARBA00022723"/>
    </source>
</evidence>
<evidence type="ECO:0000256" key="2">
    <source>
        <dbReference type="ARBA" id="ARBA00022737"/>
    </source>
</evidence>
<dbReference type="PANTHER" id="PTHR24379">
    <property type="entry name" value="KRAB AND ZINC FINGER DOMAIN-CONTAINING"/>
    <property type="match status" value="1"/>
</dbReference>
<organism evidence="7 8">
    <name type="scientific">Cotesia glomerata</name>
    <name type="common">Lepidopteran parasitic wasp</name>
    <name type="synonym">Apanteles glomeratus</name>
    <dbReference type="NCBI Taxonomy" id="32391"/>
    <lineage>
        <taxon>Eukaryota</taxon>
        <taxon>Metazoa</taxon>
        <taxon>Ecdysozoa</taxon>
        <taxon>Arthropoda</taxon>
        <taxon>Hexapoda</taxon>
        <taxon>Insecta</taxon>
        <taxon>Pterygota</taxon>
        <taxon>Neoptera</taxon>
        <taxon>Endopterygota</taxon>
        <taxon>Hymenoptera</taxon>
        <taxon>Apocrita</taxon>
        <taxon>Ichneumonoidea</taxon>
        <taxon>Braconidae</taxon>
        <taxon>Microgastrinae</taxon>
        <taxon>Cotesia</taxon>
    </lineage>
</organism>
<feature type="domain" description="C2H2-type" evidence="6">
    <location>
        <begin position="131"/>
        <end position="160"/>
    </location>
</feature>
<evidence type="ECO:0000256" key="5">
    <source>
        <dbReference type="PROSITE-ProRule" id="PRU00042"/>
    </source>
</evidence>
<evidence type="ECO:0000256" key="3">
    <source>
        <dbReference type="ARBA" id="ARBA00022771"/>
    </source>
</evidence>
<protein>
    <recommendedName>
        <fullName evidence="6">C2H2-type domain-containing protein</fullName>
    </recommendedName>
</protein>
<gene>
    <name evidence="7" type="ORF">KQX54_010777</name>
</gene>
<evidence type="ECO:0000313" key="8">
    <source>
        <dbReference type="Proteomes" id="UP000826195"/>
    </source>
</evidence>
<proteinExistence type="predicted"/>
<dbReference type="SMART" id="SM00355">
    <property type="entry name" value="ZnF_C2H2"/>
    <property type="match status" value="5"/>
</dbReference>
<dbReference type="EMBL" id="JAHXZJ010000001">
    <property type="protein sequence ID" value="KAH0567574.1"/>
    <property type="molecule type" value="Genomic_DNA"/>
</dbReference>
<dbReference type="AlphaFoldDB" id="A0AAV7IRW6"/>
<dbReference type="GO" id="GO:0008270">
    <property type="term" value="F:zinc ion binding"/>
    <property type="evidence" value="ECO:0007669"/>
    <property type="project" value="UniProtKB-KW"/>
</dbReference>
<dbReference type="PROSITE" id="PS00028">
    <property type="entry name" value="ZINC_FINGER_C2H2_1"/>
    <property type="match status" value="1"/>
</dbReference>
<keyword evidence="4" id="KW-0862">Zinc</keyword>
<comment type="caution">
    <text evidence="7">The sequence shown here is derived from an EMBL/GenBank/DDBJ whole genome shotgun (WGS) entry which is preliminary data.</text>
</comment>
<feature type="domain" description="C2H2-type" evidence="6">
    <location>
        <begin position="102"/>
        <end position="129"/>
    </location>
</feature>
<dbReference type="InterPro" id="IPR036236">
    <property type="entry name" value="Znf_C2H2_sf"/>
</dbReference>
<keyword evidence="2" id="KW-0677">Repeat</keyword>
<feature type="domain" description="C2H2-type" evidence="6">
    <location>
        <begin position="68"/>
        <end position="98"/>
    </location>
</feature>
<sequence length="249" mass="28870">MSLPETRPRPRPIRPKSITDYELHYCPPSHDKHRVLIAHIGWGWSSEMNEDSRNNLRQHMLRHVGKEYKCEVLGCPTVLRNEAELRTHKALVHAPESVERKFKCNECSYSSKTKSQLRRHYTRHQSPDTKLKCPKEDCKFITRLHSHLKRHIRVHTGAKPYKCPHCPYASNNIENLRKHILSTRLHPGKTIYECEKCKIKGSDIYVTNFSKELRAHLVSEHSEEFPTAGHANSYVAGIFAGDGHSEQPE</sequence>